<evidence type="ECO:0000313" key="4">
    <source>
        <dbReference type="Ensembl" id="ENSNFUP00015043846.1"/>
    </source>
</evidence>
<dbReference type="Gene3D" id="2.60.40.10">
    <property type="entry name" value="Immunoglobulins"/>
    <property type="match status" value="2"/>
</dbReference>
<dbReference type="CDD" id="cd00099">
    <property type="entry name" value="IgV"/>
    <property type="match status" value="1"/>
</dbReference>
<dbReference type="GO" id="GO:0007166">
    <property type="term" value="P:cell surface receptor signaling pathway"/>
    <property type="evidence" value="ECO:0007669"/>
    <property type="project" value="TreeGrafter"/>
</dbReference>
<dbReference type="GeneTree" id="ENSGT00940000164625"/>
<evidence type="ECO:0000256" key="2">
    <source>
        <dbReference type="ARBA" id="ARBA00022859"/>
    </source>
</evidence>
<proteinExistence type="predicted"/>
<name>A0A8C6PIY2_NOTFU</name>
<sequence>LLPPSRLLFLLHLEGIKVQIHQTPSALIRKVGEDVQLVCSHGHIDYRVMLWYQWLAGDLALKLIGYGYSEFRNDSVEETFRKSRFSLAGDLSGNKNRSGSLFIKNLSPQEHTATYFCAARKAQYTKHPPAPHKNHLPADCLTLAHEIPSYDTVLWYQRSPGDTALKLVAYIYYKIPKVEPPFESHFKVSGDGEKKAHLHILNLTHSEDSGDYFGAASLHGDKESDFLIQKPQ</sequence>
<dbReference type="Ensembl" id="ENSNFUT00015045756.1">
    <property type="protein sequence ID" value="ENSNFUP00015043846.1"/>
    <property type="gene ID" value="ENSNFUG00015020876.1"/>
</dbReference>
<reference evidence="4" key="1">
    <citation type="submission" date="2014-08" db="EMBL/GenBank/DDBJ databases">
        <authorList>
            <person name="Senf B."/>
            <person name="Petzold A."/>
            <person name="Downie B.R."/>
            <person name="Koch P."/>
            <person name="Platzer M."/>
        </authorList>
    </citation>
    <scope>NUCLEOTIDE SEQUENCE [LARGE SCALE GENOMIC DNA]</scope>
    <source>
        <strain evidence="4">GRZ</strain>
    </source>
</reference>
<dbReference type="InterPro" id="IPR013783">
    <property type="entry name" value="Ig-like_fold"/>
</dbReference>
<accession>A0A8C6PIY2</accession>
<dbReference type="InterPro" id="IPR036179">
    <property type="entry name" value="Ig-like_dom_sf"/>
</dbReference>
<dbReference type="PANTHER" id="PTHR23268">
    <property type="entry name" value="T-CELL RECEPTOR BETA CHAIN"/>
    <property type="match status" value="1"/>
</dbReference>
<keyword evidence="2" id="KW-0391">Immunity</keyword>
<dbReference type="GO" id="GO:0005886">
    <property type="term" value="C:plasma membrane"/>
    <property type="evidence" value="ECO:0007669"/>
    <property type="project" value="TreeGrafter"/>
</dbReference>
<dbReference type="InterPro" id="IPR013106">
    <property type="entry name" value="Ig_V-set"/>
</dbReference>
<dbReference type="InterPro" id="IPR050413">
    <property type="entry name" value="TCR_beta_variable"/>
</dbReference>
<dbReference type="Proteomes" id="UP000694548">
    <property type="component" value="Chromosome sgr16"/>
</dbReference>
<evidence type="ECO:0000256" key="1">
    <source>
        <dbReference type="ARBA" id="ARBA00022729"/>
    </source>
</evidence>
<evidence type="ECO:0000259" key="3">
    <source>
        <dbReference type="Pfam" id="PF07686"/>
    </source>
</evidence>
<dbReference type="SUPFAM" id="SSF48726">
    <property type="entry name" value="Immunoglobulin"/>
    <property type="match status" value="2"/>
</dbReference>
<reference evidence="4" key="2">
    <citation type="submission" date="2025-08" db="UniProtKB">
        <authorList>
            <consortium name="Ensembl"/>
        </authorList>
    </citation>
    <scope>IDENTIFICATION</scope>
</reference>
<organism evidence="4 5">
    <name type="scientific">Nothobranchius furzeri</name>
    <name type="common">Turquoise killifish</name>
    <dbReference type="NCBI Taxonomy" id="105023"/>
    <lineage>
        <taxon>Eukaryota</taxon>
        <taxon>Metazoa</taxon>
        <taxon>Chordata</taxon>
        <taxon>Craniata</taxon>
        <taxon>Vertebrata</taxon>
        <taxon>Euteleostomi</taxon>
        <taxon>Actinopterygii</taxon>
        <taxon>Neopterygii</taxon>
        <taxon>Teleostei</taxon>
        <taxon>Neoteleostei</taxon>
        <taxon>Acanthomorphata</taxon>
        <taxon>Ovalentaria</taxon>
        <taxon>Atherinomorphae</taxon>
        <taxon>Cyprinodontiformes</taxon>
        <taxon>Nothobranchiidae</taxon>
        <taxon>Nothobranchius</taxon>
    </lineage>
</organism>
<keyword evidence="5" id="KW-1185">Reference proteome</keyword>
<reference evidence="4" key="3">
    <citation type="submission" date="2025-09" db="UniProtKB">
        <authorList>
            <consortium name="Ensembl"/>
        </authorList>
    </citation>
    <scope>IDENTIFICATION</scope>
</reference>
<feature type="domain" description="Immunoglobulin V-set" evidence="3">
    <location>
        <begin position="22"/>
        <end position="123"/>
    </location>
</feature>
<evidence type="ECO:0000313" key="5">
    <source>
        <dbReference type="Proteomes" id="UP000694548"/>
    </source>
</evidence>
<keyword evidence="1" id="KW-0732">Signal</keyword>
<dbReference type="PANTHER" id="PTHR23268:SF102">
    <property type="entry name" value="IMMUNOGLOBULIN V-SET DOMAIN-CONTAINING PROTEIN"/>
    <property type="match status" value="1"/>
</dbReference>
<dbReference type="AlphaFoldDB" id="A0A8C6PIY2"/>
<dbReference type="Pfam" id="PF07686">
    <property type="entry name" value="V-set"/>
    <property type="match status" value="1"/>
</dbReference>
<dbReference type="GO" id="GO:0002376">
    <property type="term" value="P:immune system process"/>
    <property type="evidence" value="ECO:0007669"/>
    <property type="project" value="UniProtKB-KW"/>
</dbReference>
<protein>
    <recommendedName>
        <fullName evidence="3">Immunoglobulin V-set domain-containing protein</fullName>
    </recommendedName>
</protein>